<protein>
    <submittedName>
        <fullName evidence="2">Uncharacterized protein</fullName>
    </submittedName>
</protein>
<dbReference type="AlphaFoldDB" id="A0A6C0KB20"/>
<feature type="transmembrane region" description="Helical" evidence="1">
    <location>
        <begin position="39"/>
        <end position="58"/>
    </location>
</feature>
<keyword evidence="1" id="KW-0812">Transmembrane</keyword>
<sequence length="76" mass="8509">MTNAMIAGLAISVSYLLFKFIEMRFVLKENKPLKVLVRDTVLVYLSVILGNFVITQIGESNITSKLPEVFTNDPGF</sequence>
<name>A0A6C0KB20_9ZZZZ</name>
<keyword evidence="1" id="KW-0472">Membrane</keyword>
<evidence type="ECO:0000256" key="1">
    <source>
        <dbReference type="SAM" id="Phobius"/>
    </source>
</evidence>
<reference evidence="2" key="1">
    <citation type="journal article" date="2020" name="Nature">
        <title>Giant virus diversity and host interactions through global metagenomics.</title>
        <authorList>
            <person name="Schulz F."/>
            <person name="Roux S."/>
            <person name="Paez-Espino D."/>
            <person name="Jungbluth S."/>
            <person name="Walsh D.A."/>
            <person name="Denef V.J."/>
            <person name="McMahon K.D."/>
            <person name="Konstantinidis K.T."/>
            <person name="Eloe-Fadrosh E.A."/>
            <person name="Kyrpides N.C."/>
            <person name="Woyke T."/>
        </authorList>
    </citation>
    <scope>NUCLEOTIDE SEQUENCE</scope>
    <source>
        <strain evidence="2">GVMAG-S-1102244-55</strain>
    </source>
</reference>
<organism evidence="2">
    <name type="scientific">viral metagenome</name>
    <dbReference type="NCBI Taxonomy" id="1070528"/>
    <lineage>
        <taxon>unclassified sequences</taxon>
        <taxon>metagenomes</taxon>
        <taxon>organismal metagenomes</taxon>
    </lineage>
</organism>
<proteinExistence type="predicted"/>
<dbReference type="EMBL" id="MN740847">
    <property type="protein sequence ID" value="QHU14869.1"/>
    <property type="molecule type" value="Genomic_DNA"/>
</dbReference>
<accession>A0A6C0KB20</accession>
<keyword evidence="1" id="KW-1133">Transmembrane helix</keyword>
<feature type="transmembrane region" description="Helical" evidence="1">
    <location>
        <begin position="6"/>
        <end position="27"/>
    </location>
</feature>
<evidence type="ECO:0000313" key="2">
    <source>
        <dbReference type="EMBL" id="QHU14869.1"/>
    </source>
</evidence>